<evidence type="ECO:0000259" key="1">
    <source>
        <dbReference type="PROSITE" id="PS51186"/>
    </source>
</evidence>
<protein>
    <submittedName>
        <fullName evidence="2">GNAT family N-acetyltransferase</fullName>
    </submittedName>
</protein>
<dbReference type="Proteomes" id="UP000284731">
    <property type="component" value="Unassembled WGS sequence"/>
</dbReference>
<dbReference type="RefSeq" id="WP_118764947.1">
    <property type="nucleotide sequence ID" value="NZ_CABJCF010000003.1"/>
</dbReference>
<dbReference type="GO" id="GO:0016747">
    <property type="term" value="F:acyltransferase activity, transferring groups other than amino-acyl groups"/>
    <property type="evidence" value="ECO:0007669"/>
    <property type="project" value="InterPro"/>
</dbReference>
<dbReference type="PROSITE" id="PS51186">
    <property type="entry name" value="GNAT"/>
    <property type="match status" value="1"/>
</dbReference>
<feature type="domain" description="N-acetyltransferase" evidence="1">
    <location>
        <begin position="1"/>
        <end position="167"/>
    </location>
</feature>
<dbReference type="InterPro" id="IPR000182">
    <property type="entry name" value="GNAT_dom"/>
</dbReference>
<proteinExistence type="predicted"/>
<dbReference type="InterPro" id="IPR016181">
    <property type="entry name" value="Acyl_CoA_acyltransferase"/>
</dbReference>
<dbReference type="EMBL" id="QRWX01000003">
    <property type="protein sequence ID" value="RGT54877.1"/>
    <property type="molecule type" value="Genomic_DNA"/>
</dbReference>
<dbReference type="Pfam" id="PF00583">
    <property type="entry name" value="Acetyltransf_1"/>
    <property type="match status" value="1"/>
</dbReference>
<dbReference type="AlphaFoldDB" id="A0A412PCC8"/>
<reference evidence="2 3" key="1">
    <citation type="submission" date="2018-08" db="EMBL/GenBank/DDBJ databases">
        <title>A genome reference for cultivated species of the human gut microbiota.</title>
        <authorList>
            <person name="Zou Y."/>
            <person name="Xue W."/>
            <person name="Luo G."/>
        </authorList>
    </citation>
    <scope>NUCLEOTIDE SEQUENCE [LARGE SCALE GENOMIC DNA]</scope>
    <source>
        <strain evidence="2 3">AF18-46</strain>
    </source>
</reference>
<sequence>MEIRKSSFEDIDQIMCVIHDAQESMRNNGIPQWQDGYPNEEVISQDIKSGNSYVLVEDEEVIGTAYIIAGHEPSYDYIENGRWLNNHPYVVVHRIAISKDHKGKDCARQMMAFTESVAINSQIHDIRIDTHHQNLPMRKFLSKLGYHACGTIYLKNGDKRIAYQKSF</sequence>
<organism evidence="2 3">
    <name type="scientific">Solobacterium moorei</name>
    <dbReference type="NCBI Taxonomy" id="102148"/>
    <lineage>
        <taxon>Bacteria</taxon>
        <taxon>Bacillati</taxon>
        <taxon>Bacillota</taxon>
        <taxon>Erysipelotrichia</taxon>
        <taxon>Erysipelotrichales</taxon>
        <taxon>Erysipelotrichaceae</taxon>
        <taxon>Solobacterium</taxon>
    </lineage>
</organism>
<keyword evidence="2" id="KW-0808">Transferase</keyword>
<evidence type="ECO:0000313" key="3">
    <source>
        <dbReference type="Proteomes" id="UP000284731"/>
    </source>
</evidence>
<comment type="caution">
    <text evidence="2">The sequence shown here is derived from an EMBL/GenBank/DDBJ whole genome shotgun (WGS) entry which is preliminary data.</text>
</comment>
<dbReference type="Gene3D" id="3.40.630.30">
    <property type="match status" value="1"/>
</dbReference>
<evidence type="ECO:0000313" key="2">
    <source>
        <dbReference type="EMBL" id="RGT54877.1"/>
    </source>
</evidence>
<dbReference type="SUPFAM" id="SSF55729">
    <property type="entry name" value="Acyl-CoA N-acyltransferases (Nat)"/>
    <property type="match status" value="1"/>
</dbReference>
<accession>A0A412PCC8</accession>
<name>A0A412PCC8_9FIRM</name>
<gene>
    <name evidence="2" type="ORF">DWX20_06825</name>
</gene>